<evidence type="ECO:0000256" key="1">
    <source>
        <dbReference type="ARBA" id="ARBA00001933"/>
    </source>
</evidence>
<dbReference type="PANTHER" id="PTHR30511:SF0">
    <property type="entry name" value="ALANINE RACEMASE, CATABOLIC-RELATED"/>
    <property type="match status" value="1"/>
</dbReference>
<comment type="cofactor">
    <cofactor evidence="1 4">
        <name>pyridoxal 5'-phosphate</name>
        <dbReference type="ChEBI" id="CHEBI:597326"/>
    </cofactor>
</comment>
<dbReference type="SUPFAM" id="SSF51419">
    <property type="entry name" value="PLP-binding barrel"/>
    <property type="match status" value="1"/>
</dbReference>
<keyword evidence="5" id="KW-0472">Membrane</keyword>
<feature type="binding site" evidence="4">
    <location>
        <position position="653"/>
    </location>
    <ligand>
        <name>substrate</name>
    </ligand>
</feature>
<dbReference type="PRINTS" id="PR00992">
    <property type="entry name" value="ALARACEMASE"/>
</dbReference>
<dbReference type="Proteomes" id="UP001163115">
    <property type="component" value="Chromosome"/>
</dbReference>
<dbReference type="EC" id="5.1.1.1" evidence="4"/>
<keyword evidence="3 4" id="KW-0413">Isomerase</keyword>
<dbReference type="InterPro" id="IPR009006">
    <property type="entry name" value="Ala_racemase/Decarboxylase_C"/>
</dbReference>
<sequence>MNNRKHYVGIDSFRYVAALLVIAIHTSPLSTYSEMGDFILTRLIGRMAVPFFFMASGFFLISEYTYSGDKLRTFVKKTSVIYGLAIAAYIPLNIYNGYFAIENLFPNIIKDIFFDGTLYHLWYLPASIMGAVIAWYLVKGLGFKKAFMAAMVLYVIGLFGDSYYGLSEKLPFFKGFYGYLFQIFDYTRNGILFAPIFFVLGGILARNPIRSSWKTSLVKFMCSFLLMLGEGLLLHQLGYQRHDSMYVMLIPAMYYLFSFLRSFTGKQLLSLRTAPLILYIIHPMIIVMVRMAAKMMRLQWVFIENSMVHYLTVSVCSIFFSLFLALFIQKIRNKEKLQDKKAKARAWIEISLNNIENNAKELQSQMPENCNLMAVIKANAYGHGAFAVSTHLEKTGVKSFAVATIDEGIELRKYGIRSDILILGYTSPLRARELYKYRLTQTLIDHPYAILLNEQGCKVSAHIKIDTGMHRLGFDASDHEHVIDVFNMKHINVTGIYTHLCASDSLSPEDIMFTEIQIKRFYQLVDIIENSGYKCPKIHIQSSYGFLNYPELKCDFVRAGISLYGVLSSSSDPIKTQLNLHPVLSLKSKVVLLRKVTIGEGVGYHRTFAPAKNSTIAVIPIGYADGLPRNLSSESRHVLINGNLAPIVGRICMDQLMVDVTGIEDVTVGDIVTFIGEENGKALLAPVIADNEGSISNELFSRMGTRLEVITVE</sequence>
<dbReference type="HAMAP" id="MF_01201">
    <property type="entry name" value="Ala_racemase"/>
    <property type="match status" value="1"/>
</dbReference>
<feature type="transmembrane region" description="Helical" evidence="5">
    <location>
        <begin position="12"/>
        <end position="31"/>
    </location>
</feature>
<dbReference type="Pfam" id="PF01168">
    <property type="entry name" value="Ala_racemase_N"/>
    <property type="match status" value="1"/>
</dbReference>
<reference evidence="7" key="1">
    <citation type="submission" date="2022-11" db="EMBL/GenBank/DDBJ databases">
        <title>Lacrimispora xylanolytica sy1, complete genome.</title>
        <authorList>
            <person name="Choi S."/>
        </authorList>
    </citation>
    <scope>NUCLEOTIDE SEQUENCE</scope>
    <source>
        <strain evidence="7">Sy1</strain>
    </source>
</reference>
<feature type="transmembrane region" description="Helical" evidence="5">
    <location>
        <begin position="276"/>
        <end position="296"/>
    </location>
</feature>
<dbReference type="Gene3D" id="3.20.20.10">
    <property type="entry name" value="Alanine racemase"/>
    <property type="match status" value="1"/>
</dbReference>
<dbReference type="EMBL" id="CP113524">
    <property type="protein sequence ID" value="WAJ22619.1"/>
    <property type="molecule type" value="Genomic_DNA"/>
</dbReference>
<dbReference type="InterPro" id="IPR029066">
    <property type="entry name" value="PLP-binding_barrel"/>
</dbReference>
<dbReference type="PANTHER" id="PTHR30511">
    <property type="entry name" value="ALANINE RACEMASE"/>
    <property type="match status" value="1"/>
</dbReference>
<feature type="active site" description="Proton acceptor; specific for D-alanine" evidence="4">
    <location>
        <position position="377"/>
    </location>
</feature>
<evidence type="ECO:0000313" key="8">
    <source>
        <dbReference type="Proteomes" id="UP001163115"/>
    </source>
</evidence>
<evidence type="ECO:0000313" key="7">
    <source>
        <dbReference type="EMBL" id="WAJ22619.1"/>
    </source>
</evidence>
<feature type="active site" description="Proton acceptor; specific for L-alanine" evidence="4">
    <location>
        <position position="604"/>
    </location>
</feature>
<feature type="transmembrane region" description="Helical" evidence="5">
    <location>
        <begin position="186"/>
        <end position="205"/>
    </location>
</feature>
<comment type="pathway">
    <text evidence="4">Amino-acid biosynthesis; D-alanine biosynthesis; D-alanine from L-alanine: step 1/1.</text>
</comment>
<dbReference type="PROSITE" id="PS00395">
    <property type="entry name" value="ALANINE_RACEMASE"/>
    <property type="match status" value="1"/>
</dbReference>
<feature type="transmembrane region" description="Helical" evidence="5">
    <location>
        <begin position="43"/>
        <end position="61"/>
    </location>
</feature>
<evidence type="ECO:0000259" key="6">
    <source>
        <dbReference type="SMART" id="SM01005"/>
    </source>
</evidence>
<dbReference type="NCBIfam" id="NF033131">
    <property type="entry name" value="vanT-G-Cterm"/>
    <property type="match status" value="1"/>
</dbReference>
<keyword evidence="5" id="KW-1133">Transmembrane helix</keyword>
<dbReference type="RefSeq" id="WP_268114363.1">
    <property type="nucleotide sequence ID" value="NZ_CP113524.1"/>
</dbReference>
<keyword evidence="5" id="KW-0812">Transmembrane</keyword>
<dbReference type="InterPro" id="IPR020622">
    <property type="entry name" value="Ala_racemase_pyridoxalP-BS"/>
</dbReference>
<comment type="catalytic activity">
    <reaction evidence="4">
        <text>L-alanine = D-alanine</text>
        <dbReference type="Rhea" id="RHEA:20249"/>
        <dbReference type="ChEBI" id="CHEBI:57416"/>
        <dbReference type="ChEBI" id="CHEBI:57972"/>
        <dbReference type="EC" id="5.1.1.1"/>
    </reaction>
</comment>
<proteinExistence type="inferred from homology"/>
<feature type="transmembrane region" description="Helical" evidence="5">
    <location>
        <begin position="81"/>
        <end position="101"/>
    </location>
</feature>
<accession>A0ABY7A9P5</accession>
<dbReference type="InterPro" id="IPR002656">
    <property type="entry name" value="Acyl_transf_3_dom"/>
</dbReference>
<feature type="transmembrane region" description="Helical" evidence="5">
    <location>
        <begin position="121"/>
        <end position="138"/>
    </location>
</feature>
<feature type="transmembrane region" description="Helical" evidence="5">
    <location>
        <begin position="147"/>
        <end position="166"/>
    </location>
</feature>
<protein>
    <recommendedName>
        <fullName evidence="4">Alanine racemase</fullName>
        <ecNumber evidence="4">5.1.1.1</ecNumber>
    </recommendedName>
</protein>
<dbReference type="Pfam" id="PF00842">
    <property type="entry name" value="Ala_racemase_C"/>
    <property type="match status" value="1"/>
</dbReference>
<feature type="modified residue" description="N6-(pyridoxal phosphate)lysine" evidence="4">
    <location>
        <position position="377"/>
    </location>
</feature>
<dbReference type="SMART" id="SM01005">
    <property type="entry name" value="Ala_racemase_C"/>
    <property type="match status" value="1"/>
</dbReference>
<dbReference type="InterPro" id="IPR000821">
    <property type="entry name" value="Ala_racemase"/>
</dbReference>
<dbReference type="Gene3D" id="2.40.37.10">
    <property type="entry name" value="Lyase, Ornithine Decarboxylase, Chain A, domain 1"/>
    <property type="match status" value="1"/>
</dbReference>
<organism evidence="7 8">
    <name type="scientific">Lacrimispora xylanolytica</name>
    <dbReference type="NCBI Taxonomy" id="29375"/>
    <lineage>
        <taxon>Bacteria</taxon>
        <taxon>Bacillati</taxon>
        <taxon>Bacillota</taxon>
        <taxon>Clostridia</taxon>
        <taxon>Lachnospirales</taxon>
        <taxon>Lachnospiraceae</taxon>
        <taxon>Lacrimispora</taxon>
    </lineage>
</organism>
<comment type="function">
    <text evidence="4">Catalyzes the interconversion of L-alanine and D-alanine. May also act on other amino acids.</text>
</comment>
<dbReference type="Pfam" id="PF01757">
    <property type="entry name" value="Acyl_transf_3"/>
    <property type="match status" value="1"/>
</dbReference>
<feature type="transmembrane region" description="Helical" evidence="5">
    <location>
        <begin position="217"/>
        <end position="239"/>
    </location>
</feature>
<feature type="binding site" evidence="4">
    <location>
        <position position="471"/>
    </location>
    <ligand>
        <name>substrate</name>
    </ligand>
</feature>
<evidence type="ECO:0000256" key="2">
    <source>
        <dbReference type="ARBA" id="ARBA00022898"/>
    </source>
</evidence>
<gene>
    <name evidence="7" type="primary">vanT</name>
    <name evidence="7" type="ORF">OW255_13705</name>
</gene>
<dbReference type="NCBIfam" id="TIGR00492">
    <property type="entry name" value="alr"/>
    <property type="match status" value="1"/>
</dbReference>
<dbReference type="InterPro" id="IPR011079">
    <property type="entry name" value="Ala_racemase_C"/>
</dbReference>
<evidence type="ECO:0000256" key="3">
    <source>
        <dbReference type="ARBA" id="ARBA00023235"/>
    </source>
</evidence>
<comment type="similarity">
    <text evidence="4">Belongs to the alanine racemase family.</text>
</comment>
<name>A0ABY7A9P5_9FIRM</name>
<feature type="transmembrane region" description="Helical" evidence="5">
    <location>
        <begin position="308"/>
        <end position="328"/>
    </location>
</feature>
<keyword evidence="2 4" id="KW-0663">Pyridoxal phosphate</keyword>
<evidence type="ECO:0000256" key="4">
    <source>
        <dbReference type="HAMAP-Rule" id="MF_01201"/>
    </source>
</evidence>
<keyword evidence="8" id="KW-1185">Reference proteome</keyword>
<evidence type="ECO:0000256" key="5">
    <source>
        <dbReference type="SAM" id="Phobius"/>
    </source>
</evidence>
<dbReference type="SUPFAM" id="SSF50621">
    <property type="entry name" value="Alanine racemase C-terminal domain-like"/>
    <property type="match status" value="1"/>
</dbReference>
<feature type="domain" description="Alanine racemase C-terminal" evidence="6">
    <location>
        <begin position="583"/>
        <end position="712"/>
    </location>
</feature>
<dbReference type="InterPro" id="IPR001608">
    <property type="entry name" value="Ala_racemase_N"/>
</dbReference>